<dbReference type="PRINTS" id="PR01045">
    <property type="entry name" value="TRNASYNTHGB"/>
</dbReference>
<dbReference type="GO" id="GO:0004820">
    <property type="term" value="F:glycine-tRNA ligase activity"/>
    <property type="evidence" value="ECO:0007669"/>
    <property type="project" value="UniProtKB-UniRule"/>
</dbReference>
<dbReference type="AlphaFoldDB" id="A0A059XXG2"/>
<evidence type="ECO:0000256" key="1">
    <source>
        <dbReference type="ARBA" id="ARBA00008226"/>
    </source>
</evidence>
<dbReference type="InterPro" id="IPR015944">
    <property type="entry name" value="Gly-tRNA-synth_bsu"/>
</dbReference>
<comment type="catalytic activity">
    <reaction evidence="7 8">
        <text>tRNA(Gly) + glycine + ATP = glycyl-tRNA(Gly) + AMP + diphosphate</text>
        <dbReference type="Rhea" id="RHEA:16013"/>
        <dbReference type="Rhea" id="RHEA-COMP:9664"/>
        <dbReference type="Rhea" id="RHEA-COMP:9683"/>
        <dbReference type="ChEBI" id="CHEBI:30616"/>
        <dbReference type="ChEBI" id="CHEBI:33019"/>
        <dbReference type="ChEBI" id="CHEBI:57305"/>
        <dbReference type="ChEBI" id="CHEBI:78442"/>
        <dbReference type="ChEBI" id="CHEBI:78522"/>
        <dbReference type="ChEBI" id="CHEBI:456215"/>
        <dbReference type="EC" id="6.1.1.14"/>
    </reaction>
</comment>
<dbReference type="EC" id="6.1.1.14" evidence="8"/>
<keyword evidence="5 8" id="KW-0648">Protein biosynthesis</keyword>
<reference evidence="9 10" key="2">
    <citation type="journal article" date="2015" name="Biomed. Res. Int.">
        <title>Effects of Arsenite Resistance on the Growth and Functional Gene Expression of Leptospirillum ferriphilum and Acidithiobacillus thiooxidans in Pure Culture and Coculture.</title>
        <authorList>
            <person name="Jiang H."/>
            <person name="Liang Y."/>
            <person name="Yin H."/>
            <person name="Xiao Y."/>
            <person name="Guo X."/>
            <person name="Xu Y."/>
            <person name="Hu Q."/>
            <person name="Liu H."/>
            <person name="Liu X."/>
        </authorList>
    </citation>
    <scope>NUCLEOTIDE SEQUENCE [LARGE SCALE GENOMIC DNA]</scope>
    <source>
        <strain evidence="9 10">YSK</strain>
    </source>
</reference>
<dbReference type="PROSITE" id="PS50861">
    <property type="entry name" value="AA_TRNA_LIGASE_II_GLYAB"/>
    <property type="match status" value="1"/>
</dbReference>
<dbReference type="Pfam" id="PF02092">
    <property type="entry name" value="tRNA_synt_2f"/>
    <property type="match status" value="1"/>
</dbReference>
<dbReference type="RefSeq" id="WP_038505461.1">
    <property type="nucleotide sequence ID" value="NZ_CP007243.1"/>
</dbReference>
<evidence type="ECO:0000256" key="2">
    <source>
        <dbReference type="ARBA" id="ARBA00022598"/>
    </source>
</evidence>
<comment type="subcellular location">
    <subcellularLocation>
        <location evidence="8">Cytoplasm</location>
    </subcellularLocation>
</comment>
<protein>
    <recommendedName>
        <fullName evidence="8">Glycine--tRNA ligase beta subunit</fullName>
        <ecNumber evidence="8">6.1.1.14</ecNumber>
    </recommendedName>
    <alternativeName>
        <fullName evidence="8">Glycyl-tRNA synthetase beta subunit</fullName>
        <shortName evidence="8">GlyRS</shortName>
    </alternativeName>
</protein>
<dbReference type="NCBIfam" id="TIGR00211">
    <property type="entry name" value="glyS"/>
    <property type="match status" value="1"/>
</dbReference>
<dbReference type="PANTHER" id="PTHR30075:SF2">
    <property type="entry name" value="GLYCINE--TRNA LIGASE, CHLOROPLASTIC_MITOCHONDRIAL 2"/>
    <property type="match status" value="1"/>
</dbReference>
<reference evidence="10" key="1">
    <citation type="submission" date="2014-02" db="EMBL/GenBank/DDBJ databases">
        <title>Complete genome sequence and comparative genomic analysis of the nitrogen-fixing bacterium Leptospirillum ferriphilum YSK.</title>
        <authorList>
            <person name="Guo X."/>
            <person name="Yin H."/>
            <person name="Liang Y."/>
            <person name="Hu Q."/>
            <person name="Ma L."/>
            <person name="Xiao Y."/>
            <person name="Zhang X."/>
            <person name="Qiu G."/>
            <person name="Liu X."/>
        </authorList>
    </citation>
    <scope>NUCLEOTIDE SEQUENCE [LARGE SCALE GENOMIC DNA]</scope>
    <source>
        <strain evidence="10">YSK</strain>
    </source>
</reference>
<accession>A0A059XXG2</accession>
<keyword evidence="10" id="KW-1185">Reference proteome</keyword>
<keyword evidence="6 8" id="KW-0030">Aminoacyl-tRNA synthetase</keyword>
<dbReference type="GO" id="GO:0005524">
    <property type="term" value="F:ATP binding"/>
    <property type="evidence" value="ECO:0007669"/>
    <property type="project" value="UniProtKB-UniRule"/>
</dbReference>
<evidence type="ECO:0000256" key="7">
    <source>
        <dbReference type="ARBA" id="ARBA00047937"/>
    </source>
</evidence>
<organism evidence="9 10">
    <name type="scientific">Leptospirillum ferriphilum YSK</name>
    <dbReference type="NCBI Taxonomy" id="1441628"/>
    <lineage>
        <taxon>Bacteria</taxon>
        <taxon>Pseudomonadati</taxon>
        <taxon>Nitrospirota</taxon>
        <taxon>Nitrospiria</taxon>
        <taxon>Nitrospirales</taxon>
        <taxon>Nitrospiraceae</taxon>
        <taxon>Leptospirillum</taxon>
    </lineage>
</organism>
<dbReference type="EMBL" id="CP007243">
    <property type="protein sequence ID" value="AIA31775.1"/>
    <property type="molecule type" value="Genomic_DNA"/>
</dbReference>
<keyword evidence="3 8" id="KW-0547">Nucleotide-binding</keyword>
<dbReference type="PANTHER" id="PTHR30075">
    <property type="entry name" value="GLYCYL-TRNA SYNTHETASE"/>
    <property type="match status" value="1"/>
</dbReference>
<dbReference type="HAMAP" id="MF_00255">
    <property type="entry name" value="Gly_tRNA_synth_beta"/>
    <property type="match status" value="1"/>
</dbReference>
<dbReference type="OrthoDB" id="9775440at2"/>
<evidence type="ECO:0000313" key="10">
    <source>
        <dbReference type="Proteomes" id="UP000027059"/>
    </source>
</evidence>
<name>A0A059XXG2_9BACT</name>
<keyword evidence="4 8" id="KW-0067">ATP-binding</keyword>
<dbReference type="GO" id="GO:0005829">
    <property type="term" value="C:cytosol"/>
    <property type="evidence" value="ECO:0007669"/>
    <property type="project" value="TreeGrafter"/>
</dbReference>
<evidence type="ECO:0000256" key="6">
    <source>
        <dbReference type="ARBA" id="ARBA00023146"/>
    </source>
</evidence>
<dbReference type="InterPro" id="IPR006194">
    <property type="entry name" value="Gly-tRNA-synth_heterodimer"/>
</dbReference>
<evidence type="ECO:0000256" key="4">
    <source>
        <dbReference type="ARBA" id="ARBA00022840"/>
    </source>
</evidence>
<evidence type="ECO:0000256" key="3">
    <source>
        <dbReference type="ARBA" id="ARBA00022741"/>
    </source>
</evidence>
<sequence>MTTGPSGHFPNPSHALDQAALLEIGCEELPAGVLPSLREAMEVRARSLRQDFRLGPGSARVFGTPSRLILLLENLPDEQAPFRETVFGPPARLAGTLPDAPSPQALGFARSQGVAIQEIRIEKTPRGEYLAVDKTLEARKTSDVLLELFPQTLDNLPLPKTMRWGSGEGPFLRPVLWVVAFWGDQPLDVRIAGVLSGTTTRSPRFTGFLPRPVRGISHYVTLLEEWGIEADPVKRGEKIEKDLDLSLRMEQDVGKIAPGVVRRPDAGLTEEVRDLVESYRVIAGSFPEHYLDLPPELIQTVLRVHQRFYVLEKPDGTLSNRFLAISGNPGADANLVQAGFEKVVRARLEDAQYYLNRDRARPLSSYISDLDGMVFFPGVGTLSDKIRMARELSGWILEHVPEKEVSATGLSRGEMAESLDSLCALAKADLATGLVREFTELEGVIGASYWLAEHREILSRDGKEARRIHLESAAIREHYRPRHAQDVLPETLPGRILSLVDKVLHQVGALAAGFVPTGSMDPYALRRAANGMIALLRETGWPIGLSAMLAKTRTLVPGKDPSADLEKFWKERLVSYWEREYPSTLVRIALVDFSETVWRTGSRLAFLKEALGRPEAPSLVALHTRLSNILSGEDRGPTPRPDPTLFQQSAEKDLFRLAEKAGLLDGTGWSEKALNGDWEGIWKASLVFVDPVGTLFETVMVNDPDPALRENRRRLLRVLAEGISLLGRLDQAPSPLREG</sequence>
<evidence type="ECO:0000313" key="9">
    <source>
        <dbReference type="EMBL" id="AIA31775.1"/>
    </source>
</evidence>
<comment type="subunit">
    <text evidence="8">Tetramer of two alpha and two beta subunits.</text>
</comment>
<gene>
    <name evidence="8" type="primary">glyS</name>
    <name evidence="9" type="ORF">Y981_07500</name>
</gene>
<keyword evidence="8" id="KW-0963">Cytoplasm</keyword>
<dbReference type="HOGENOM" id="CLU_007220_2_2_0"/>
<keyword evidence="2 8" id="KW-0436">Ligase</keyword>
<dbReference type="KEGG" id="lfp:Y981_07500"/>
<comment type="similarity">
    <text evidence="1 8">Belongs to the class-II aminoacyl-tRNA synthetase family.</text>
</comment>
<dbReference type="GO" id="GO:0006426">
    <property type="term" value="P:glycyl-tRNA aminoacylation"/>
    <property type="evidence" value="ECO:0007669"/>
    <property type="project" value="UniProtKB-UniRule"/>
</dbReference>
<evidence type="ECO:0000256" key="5">
    <source>
        <dbReference type="ARBA" id="ARBA00022917"/>
    </source>
</evidence>
<proteinExistence type="inferred from homology"/>
<dbReference type="Proteomes" id="UP000027059">
    <property type="component" value="Chromosome"/>
</dbReference>
<evidence type="ECO:0000256" key="8">
    <source>
        <dbReference type="HAMAP-Rule" id="MF_00255"/>
    </source>
</evidence>